<keyword evidence="3" id="KW-1185">Reference proteome</keyword>
<accession>A0ABQ5XCP2</accession>
<proteinExistence type="predicted"/>
<sequence length="128" mass="13825">MIDHTGISVSDFEKSKAFYTQALSAIGYALLMEFPAEVTGHVDVAGFGEPLKPDFWISKGAPNHPPIHVAFRVSSRAMVDAFHRAALAAGGTDNGAPGIRPHYHEHYYGAFVLDPDGHNVEAVCHVPE</sequence>
<dbReference type="InterPro" id="IPR004360">
    <property type="entry name" value="Glyas_Fos-R_dOase_dom"/>
</dbReference>
<comment type="caution">
    <text evidence="2">The sequence shown here is derived from an EMBL/GenBank/DDBJ whole genome shotgun (WGS) entry which is preliminary data.</text>
</comment>
<name>A0ABQ5XCP2_9GAMM</name>
<reference evidence="3" key="1">
    <citation type="journal article" date="2019" name="Int. J. Syst. Evol. Microbiol.">
        <title>The Global Catalogue of Microorganisms (GCM) 10K type strain sequencing project: providing services to taxonomists for standard genome sequencing and annotation.</title>
        <authorList>
            <consortium name="The Broad Institute Genomics Platform"/>
            <consortium name="The Broad Institute Genome Sequencing Center for Infectious Disease"/>
            <person name="Wu L."/>
            <person name="Ma J."/>
        </authorList>
    </citation>
    <scope>NUCLEOTIDE SEQUENCE [LARGE SCALE GENOMIC DNA]</scope>
    <source>
        <strain evidence="3">NBRC 111981</strain>
    </source>
</reference>
<protein>
    <submittedName>
        <fullName evidence="2">Glyoxalase</fullName>
    </submittedName>
</protein>
<evidence type="ECO:0000259" key="1">
    <source>
        <dbReference type="PROSITE" id="PS51819"/>
    </source>
</evidence>
<gene>
    <name evidence="2" type="ORF">GCM10007898_24540</name>
</gene>
<dbReference type="PANTHER" id="PTHR35006:SF2">
    <property type="entry name" value="GLYOXALASE FAMILY PROTEIN (AFU_ORTHOLOGUE AFUA_5G14830)"/>
    <property type="match status" value="1"/>
</dbReference>
<dbReference type="Gene3D" id="3.10.180.10">
    <property type="entry name" value="2,3-Dihydroxybiphenyl 1,2-Dioxygenase, domain 1"/>
    <property type="match status" value="1"/>
</dbReference>
<dbReference type="InterPro" id="IPR037523">
    <property type="entry name" value="VOC_core"/>
</dbReference>
<dbReference type="Proteomes" id="UP001156627">
    <property type="component" value="Unassembled WGS sequence"/>
</dbReference>
<dbReference type="EMBL" id="BSOA01000022">
    <property type="protein sequence ID" value="GLQ88883.1"/>
    <property type="molecule type" value="Genomic_DNA"/>
</dbReference>
<dbReference type="PANTHER" id="PTHR35006">
    <property type="entry name" value="GLYOXALASE FAMILY PROTEIN (AFU_ORTHOLOGUE AFUA_5G14830)"/>
    <property type="match status" value="1"/>
</dbReference>
<dbReference type="CDD" id="cd07262">
    <property type="entry name" value="VOC_like"/>
    <property type="match status" value="1"/>
</dbReference>
<dbReference type="PROSITE" id="PS51819">
    <property type="entry name" value="VOC"/>
    <property type="match status" value="1"/>
</dbReference>
<evidence type="ECO:0000313" key="2">
    <source>
        <dbReference type="EMBL" id="GLQ88883.1"/>
    </source>
</evidence>
<dbReference type="RefSeq" id="WP_284332325.1">
    <property type="nucleotide sequence ID" value="NZ_BSOA01000022.1"/>
</dbReference>
<feature type="domain" description="VOC" evidence="1">
    <location>
        <begin position="1"/>
        <end position="125"/>
    </location>
</feature>
<dbReference type="Pfam" id="PF00903">
    <property type="entry name" value="Glyoxalase"/>
    <property type="match status" value="1"/>
</dbReference>
<organism evidence="2 3">
    <name type="scientific">Dyella flagellata</name>
    <dbReference type="NCBI Taxonomy" id="1867833"/>
    <lineage>
        <taxon>Bacteria</taxon>
        <taxon>Pseudomonadati</taxon>
        <taxon>Pseudomonadota</taxon>
        <taxon>Gammaproteobacteria</taxon>
        <taxon>Lysobacterales</taxon>
        <taxon>Rhodanobacteraceae</taxon>
        <taxon>Dyella</taxon>
    </lineage>
</organism>
<dbReference type="InterPro" id="IPR029068">
    <property type="entry name" value="Glyas_Bleomycin-R_OHBP_Dase"/>
</dbReference>
<evidence type="ECO:0000313" key="3">
    <source>
        <dbReference type="Proteomes" id="UP001156627"/>
    </source>
</evidence>
<dbReference type="SUPFAM" id="SSF54593">
    <property type="entry name" value="Glyoxalase/Bleomycin resistance protein/Dihydroxybiphenyl dioxygenase"/>
    <property type="match status" value="1"/>
</dbReference>